<gene>
    <name evidence="1" type="ORF">TBK1r_58650</name>
</gene>
<sequence>MANVENRDRDAPMFVIYCNERRVATMFDPQFEDMFWCSYRLEPIDEFGDRVIHDVTIWEHVAFVVKDMQGNLPNSNTFSGGFADFCDRKTDRLSFRSLWPPRPSLTSRVFAAFAGLVGCNSQTRKNTEPETARGSRG</sequence>
<reference evidence="1 2" key="1">
    <citation type="submission" date="2019-02" db="EMBL/GenBank/DDBJ databases">
        <title>Deep-cultivation of Planctomycetes and their phenomic and genomic characterization uncovers novel biology.</title>
        <authorList>
            <person name="Wiegand S."/>
            <person name="Jogler M."/>
            <person name="Boedeker C."/>
            <person name="Pinto D."/>
            <person name="Vollmers J."/>
            <person name="Rivas-Marin E."/>
            <person name="Kohn T."/>
            <person name="Peeters S.H."/>
            <person name="Heuer A."/>
            <person name="Rast P."/>
            <person name="Oberbeckmann S."/>
            <person name="Bunk B."/>
            <person name="Jeske O."/>
            <person name="Meyerdierks A."/>
            <person name="Storesund J.E."/>
            <person name="Kallscheuer N."/>
            <person name="Luecker S."/>
            <person name="Lage O.M."/>
            <person name="Pohl T."/>
            <person name="Merkel B.J."/>
            <person name="Hornburger P."/>
            <person name="Mueller R.-W."/>
            <person name="Bruemmer F."/>
            <person name="Labrenz M."/>
            <person name="Spormann A.M."/>
            <person name="Op den Camp H."/>
            <person name="Overmann J."/>
            <person name="Amann R."/>
            <person name="Jetten M.S.M."/>
            <person name="Mascher T."/>
            <person name="Medema M.H."/>
            <person name="Devos D.P."/>
            <person name="Kaster A.-K."/>
            <person name="Ovreas L."/>
            <person name="Rohde M."/>
            <person name="Galperin M.Y."/>
            <person name="Jogler C."/>
        </authorList>
    </citation>
    <scope>NUCLEOTIDE SEQUENCE [LARGE SCALE GENOMIC DNA]</scope>
    <source>
        <strain evidence="1 2">TBK1r</strain>
    </source>
</reference>
<accession>A0ABX5XZH4</accession>
<name>A0ABX5XZH4_9BACT</name>
<dbReference type="Proteomes" id="UP000318081">
    <property type="component" value="Chromosome"/>
</dbReference>
<organism evidence="1 2">
    <name type="scientific">Stieleria magnilauensis</name>
    <dbReference type="NCBI Taxonomy" id="2527963"/>
    <lineage>
        <taxon>Bacteria</taxon>
        <taxon>Pseudomonadati</taxon>
        <taxon>Planctomycetota</taxon>
        <taxon>Planctomycetia</taxon>
        <taxon>Pirellulales</taxon>
        <taxon>Pirellulaceae</taxon>
        <taxon>Stieleria</taxon>
    </lineage>
</organism>
<protein>
    <submittedName>
        <fullName evidence="1">Uncharacterized protein</fullName>
    </submittedName>
</protein>
<evidence type="ECO:0000313" key="2">
    <source>
        <dbReference type="Proteomes" id="UP000318081"/>
    </source>
</evidence>
<dbReference type="EMBL" id="CP036432">
    <property type="protein sequence ID" value="QDV86840.1"/>
    <property type="molecule type" value="Genomic_DNA"/>
</dbReference>
<keyword evidence="2" id="KW-1185">Reference proteome</keyword>
<evidence type="ECO:0000313" key="1">
    <source>
        <dbReference type="EMBL" id="QDV86840.1"/>
    </source>
</evidence>
<proteinExistence type="predicted"/>